<evidence type="ECO:0000256" key="2">
    <source>
        <dbReference type="ARBA" id="ARBA00004273"/>
    </source>
</evidence>
<dbReference type="GO" id="GO:0008270">
    <property type="term" value="F:zinc ion binding"/>
    <property type="evidence" value="ECO:0007669"/>
    <property type="project" value="UniProtKB-KW"/>
</dbReference>
<feature type="domain" description="C2H2-type" evidence="18">
    <location>
        <begin position="360"/>
        <end position="389"/>
    </location>
</feature>
<evidence type="ECO:0000256" key="16">
    <source>
        <dbReference type="PROSITE-ProRule" id="PRU00042"/>
    </source>
</evidence>
<keyword evidence="8 16" id="KW-0863">Zinc-finger</keyword>
<sequence>MNTIIGSEEKLVFNELTQELNAFHVKPYDNCVNELIETNHDLNSEANAYRLRHRKAVDQSVDHLSDDNEDSDEKDVKHKYTIGLESKKSKISKPLKNSLNSDYNECKAKIKPNSGLKSRKEYNCDYNDCDYKCRTKTELKIHSKSHKISVQKVKKKYKAKKHYDMASDSYICPHIECQRPYHKYNGLRKHLAAFHSPKRHFCSDDNCRKGFHTMTQLRQHLMIHQNVKPYMCEVNGCTYRCVQKSNLAAHMVTHSSERNFVCPVAECLKRFSSANNLQKHSLVHSNRCTLKCTVDGCNEMFQTDFQRIKHRINEHNFKPYKWNGVKKRTKVQCEWPGCDYMAVMHQVKLHKLTHTGEKPFACDWPECDKRFALHKSLTDHKNVHYNLKPYTCHWPGCQYRCSNSGNLNCHRLEAMAAKRIANSSIDWTKFSQIVPKSERQMYNAFKAKSDGYLRRMLSYPETAPKIDWSYYRTNITAKGIVDQLESSYKALNIVYPKDNISDQIAAQEAENEKEVELFVKDSKQIQNEAKKLLEKFNLMLPVVDMSEEEFALTFPEWSVRQTREPSWWPHDETTPGLTTAEREALRKPDGPPYSI</sequence>
<dbReference type="SUPFAM" id="SSF57667">
    <property type="entry name" value="beta-beta-alpha zinc fingers"/>
    <property type="match status" value="3"/>
</dbReference>
<keyword evidence="9" id="KW-0375">Hydrogen ion transport</keyword>
<reference evidence="19" key="1">
    <citation type="submission" date="2020-11" db="EMBL/GenBank/DDBJ databases">
        <authorList>
            <person name="Tran Van P."/>
        </authorList>
    </citation>
    <scope>NUCLEOTIDE SEQUENCE</scope>
</reference>
<keyword evidence="6" id="KW-0479">Metal-binding</keyword>
<dbReference type="InterPro" id="IPR036236">
    <property type="entry name" value="Znf_C2H2_sf"/>
</dbReference>
<evidence type="ECO:0000256" key="7">
    <source>
        <dbReference type="ARBA" id="ARBA00022737"/>
    </source>
</evidence>
<evidence type="ECO:0000256" key="1">
    <source>
        <dbReference type="ARBA" id="ARBA00004123"/>
    </source>
</evidence>
<dbReference type="GO" id="GO:0015078">
    <property type="term" value="F:proton transmembrane transporter activity"/>
    <property type="evidence" value="ECO:0007669"/>
    <property type="project" value="InterPro"/>
</dbReference>
<dbReference type="Pfam" id="PF00096">
    <property type="entry name" value="zf-C2H2"/>
    <property type="match status" value="2"/>
</dbReference>
<evidence type="ECO:0000256" key="10">
    <source>
        <dbReference type="ARBA" id="ARBA00022792"/>
    </source>
</evidence>
<evidence type="ECO:0000256" key="11">
    <source>
        <dbReference type="ARBA" id="ARBA00022833"/>
    </source>
</evidence>
<dbReference type="Pfam" id="PF05873">
    <property type="entry name" value="Mt_ATP-synt_D"/>
    <property type="match status" value="1"/>
</dbReference>
<feature type="domain" description="C2H2-type" evidence="18">
    <location>
        <begin position="200"/>
        <end position="229"/>
    </location>
</feature>
<gene>
    <name evidence="19" type="ORF">OSB1V03_LOCUS1383</name>
</gene>
<evidence type="ECO:0000256" key="3">
    <source>
        <dbReference type="ARBA" id="ARBA00006842"/>
    </source>
</evidence>
<evidence type="ECO:0000259" key="18">
    <source>
        <dbReference type="PROSITE" id="PS50157"/>
    </source>
</evidence>
<evidence type="ECO:0000313" key="19">
    <source>
        <dbReference type="EMBL" id="CAD7620903.1"/>
    </source>
</evidence>
<keyword evidence="15" id="KW-0539">Nucleus</keyword>
<dbReference type="EMBL" id="OC854974">
    <property type="protein sequence ID" value="CAD7620903.1"/>
    <property type="molecule type" value="Genomic_DNA"/>
</dbReference>
<dbReference type="PROSITE" id="PS00028">
    <property type="entry name" value="ZINC_FINGER_C2H2_1"/>
    <property type="match status" value="7"/>
</dbReference>
<dbReference type="GO" id="GO:0015986">
    <property type="term" value="P:proton motive force-driven ATP synthesis"/>
    <property type="evidence" value="ECO:0007669"/>
    <property type="project" value="InterPro"/>
</dbReference>
<organism evidence="19">
    <name type="scientific">Medioppia subpectinata</name>
    <dbReference type="NCBI Taxonomy" id="1979941"/>
    <lineage>
        <taxon>Eukaryota</taxon>
        <taxon>Metazoa</taxon>
        <taxon>Ecdysozoa</taxon>
        <taxon>Arthropoda</taxon>
        <taxon>Chelicerata</taxon>
        <taxon>Arachnida</taxon>
        <taxon>Acari</taxon>
        <taxon>Acariformes</taxon>
        <taxon>Sarcoptiformes</taxon>
        <taxon>Oribatida</taxon>
        <taxon>Brachypylina</taxon>
        <taxon>Oppioidea</taxon>
        <taxon>Oppiidae</taxon>
        <taxon>Medioppia</taxon>
    </lineage>
</organism>
<dbReference type="PROSITE" id="PS50157">
    <property type="entry name" value="ZINC_FINGER_C2H2_2"/>
    <property type="match status" value="5"/>
</dbReference>
<dbReference type="GO" id="GO:0000785">
    <property type="term" value="C:chromatin"/>
    <property type="evidence" value="ECO:0007669"/>
    <property type="project" value="TreeGrafter"/>
</dbReference>
<keyword evidence="14" id="KW-0472">Membrane</keyword>
<evidence type="ECO:0000256" key="14">
    <source>
        <dbReference type="ARBA" id="ARBA00023136"/>
    </source>
</evidence>
<dbReference type="GO" id="GO:0005667">
    <property type="term" value="C:transcription regulator complex"/>
    <property type="evidence" value="ECO:0007669"/>
    <property type="project" value="TreeGrafter"/>
</dbReference>
<comment type="similarity">
    <text evidence="3">Belongs to the ATPase d subunit family.</text>
</comment>
<feature type="region of interest" description="Disordered" evidence="17">
    <location>
        <begin position="560"/>
        <end position="595"/>
    </location>
</feature>
<protein>
    <recommendedName>
        <fullName evidence="18">C2H2-type domain-containing protein</fullName>
    </recommendedName>
</protein>
<dbReference type="GO" id="GO:0000978">
    <property type="term" value="F:RNA polymerase II cis-regulatory region sequence-specific DNA binding"/>
    <property type="evidence" value="ECO:0007669"/>
    <property type="project" value="TreeGrafter"/>
</dbReference>
<name>A0A7R9PU32_9ACAR</name>
<dbReference type="FunFam" id="3.30.160.60:FF:001102">
    <property type="entry name" value="Transcription factor IIIA"/>
    <property type="match status" value="1"/>
</dbReference>
<dbReference type="InterPro" id="IPR036228">
    <property type="entry name" value="ATP_synth_F0_dsu_sf_mt"/>
</dbReference>
<evidence type="ECO:0000256" key="17">
    <source>
        <dbReference type="SAM" id="MobiDB-lite"/>
    </source>
</evidence>
<keyword evidence="4" id="KW-0813">Transport</keyword>
<keyword evidence="13" id="KW-0496">Mitochondrion</keyword>
<feature type="domain" description="C2H2-type" evidence="18">
    <location>
        <begin position="170"/>
        <end position="200"/>
    </location>
</feature>
<comment type="subcellular location">
    <subcellularLocation>
        <location evidence="2">Mitochondrion inner membrane</location>
    </subcellularLocation>
    <subcellularLocation>
        <location evidence="1">Nucleus</location>
    </subcellularLocation>
</comment>
<dbReference type="GO" id="GO:0005743">
    <property type="term" value="C:mitochondrial inner membrane"/>
    <property type="evidence" value="ECO:0007669"/>
    <property type="project" value="UniProtKB-SubCell"/>
</dbReference>
<keyword evidence="7" id="KW-0677">Repeat</keyword>
<evidence type="ECO:0000256" key="5">
    <source>
        <dbReference type="ARBA" id="ARBA00022547"/>
    </source>
</evidence>
<evidence type="ECO:0000256" key="6">
    <source>
        <dbReference type="ARBA" id="ARBA00022723"/>
    </source>
</evidence>
<keyword evidence="12" id="KW-0406">Ion transport</keyword>
<dbReference type="Proteomes" id="UP000759131">
    <property type="component" value="Unassembled WGS sequence"/>
</dbReference>
<feature type="compositionally biased region" description="Basic and acidic residues" evidence="17">
    <location>
        <begin position="580"/>
        <end position="589"/>
    </location>
</feature>
<keyword evidence="10" id="KW-0999">Mitochondrion inner membrane</keyword>
<dbReference type="PANTHER" id="PTHR14003">
    <property type="entry name" value="TRANSCRIPTIONAL REPRESSOR PROTEIN YY"/>
    <property type="match status" value="1"/>
</dbReference>
<keyword evidence="20" id="KW-1185">Reference proteome</keyword>
<evidence type="ECO:0000256" key="12">
    <source>
        <dbReference type="ARBA" id="ARBA00023065"/>
    </source>
</evidence>
<keyword evidence="11" id="KW-0862">Zinc</keyword>
<feature type="domain" description="C2H2-type" evidence="18">
    <location>
        <begin position="230"/>
        <end position="259"/>
    </location>
</feature>
<evidence type="ECO:0000256" key="9">
    <source>
        <dbReference type="ARBA" id="ARBA00022781"/>
    </source>
</evidence>
<evidence type="ECO:0000256" key="15">
    <source>
        <dbReference type="ARBA" id="ARBA00023242"/>
    </source>
</evidence>
<dbReference type="GO" id="GO:0045259">
    <property type="term" value="C:proton-transporting ATP synthase complex"/>
    <property type="evidence" value="ECO:0007669"/>
    <property type="project" value="UniProtKB-KW"/>
</dbReference>
<accession>A0A7R9PU32</accession>
<dbReference type="AlphaFoldDB" id="A0A7R9PU32"/>
<dbReference type="GO" id="GO:0000981">
    <property type="term" value="F:DNA-binding transcription factor activity, RNA polymerase II-specific"/>
    <property type="evidence" value="ECO:0007669"/>
    <property type="project" value="TreeGrafter"/>
</dbReference>
<dbReference type="GO" id="GO:0031519">
    <property type="term" value="C:PcG protein complex"/>
    <property type="evidence" value="ECO:0007669"/>
    <property type="project" value="TreeGrafter"/>
</dbReference>
<dbReference type="Gene3D" id="3.30.160.60">
    <property type="entry name" value="Classic Zinc Finger"/>
    <property type="match status" value="5"/>
</dbReference>
<dbReference type="OrthoDB" id="35799at2759"/>
<dbReference type="InterPro" id="IPR008689">
    <property type="entry name" value="ATP_synth_F0_dsu_mt"/>
</dbReference>
<feature type="domain" description="C2H2-type" evidence="18">
    <location>
        <begin position="260"/>
        <end position="289"/>
    </location>
</feature>
<dbReference type="InterPro" id="IPR013087">
    <property type="entry name" value="Znf_C2H2_type"/>
</dbReference>
<evidence type="ECO:0000313" key="20">
    <source>
        <dbReference type="Proteomes" id="UP000759131"/>
    </source>
</evidence>
<dbReference type="SMART" id="SM00355">
    <property type="entry name" value="ZnF_C2H2"/>
    <property type="match status" value="9"/>
</dbReference>
<dbReference type="Gene3D" id="6.10.280.70">
    <property type="match status" value="1"/>
</dbReference>
<evidence type="ECO:0000256" key="8">
    <source>
        <dbReference type="ARBA" id="ARBA00022771"/>
    </source>
</evidence>
<dbReference type="SUPFAM" id="SSF161065">
    <property type="entry name" value="ATP synthase D chain-like"/>
    <property type="match status" value="1"/>
</dbReference>
<keyword evidence="5" id="KW-0138">CF(0)</keyword>
<evidence type="ECO:0000256" key="4">
    <source>
        <dbReference type="ARBA" id="ARBA00022448"/>
    </source>
</evidence>
<evidence type="ECO:0000256" key="13">
    <source>
        <dbReference type="ARBA" id="ARBA00023128"/>
    </source>
</evidence>
<dbReference type="EMBL" id="CAJPIZ010000399">
    <property type="protein sequence ID" value="CAG2101333.1"/>
    <property type="molecule type" value="Genomic_DNA"/>
</dbReference>
<proteinExistence type="inferred from homology"/>
<dbReference type="PANTHER" id="PTHR14003:SF23">
    <property type="entry name" value="ZINC FINGER PROTEIN 143"/>
    <property type="match status" value="1"/>
</dbReference>